<proteinExistence type="predicted"/>
<evidence type="ECO:0000259" key="2">
    <source>
        <dbReference type="Pfam" id="PF07364"/>
    </source>
</evidence>
<organism evidence="3 4">
    <name type="scientific">Lacimonas salitolerans</name>
    <dbReference type="NCBI Taxonomy" id="1323750"/>
    <lineage>
        <taxon>Bacteria</taxon>
        <taxon>Pseudomonadati</taxon>
        <taxon>Pseudomonadota</taxon>
        <taxon>Alphaproteobacteria</taxon>
        <taxon>Rhodobacterales</taxon>
        <taxon>Paracoccaceae</taxon>
        <taxon>Lacimonas</taxon>
    </lineage>
</organism>
<feature type="domain" description="Microcystin LR degradation protein MlrC N-terminal" evidence="2">
    <location>
        <begin position="2"/>
        <end position="292"/>
    </location>
</feature>
<feature type="domain" description="Microcystin LR degradation protein MlrC C-terminal" evidence="1">
    <location>
        <begin position="301"/>
        <end position="476"/>
    </location>
</feature>
<comment type="caution">
    <text evidence="3">The sequence shown here is derived from an EMBL/GenBank/DDBJ whole genome shotgun (WGS) entry which is preliminary data.</text>
</comment>
<dbReference type="EMBL" id="JBHUDD010000056">
    <property type="protein sequence ID" value="MFD1509880.1"/>
    <property type="molecule type" value="Genomic_DNA"/>
</dbReference>
<evidence type="ECO:0000259" key="1">
    <source>
        <dbReference type="Pfam" id="PF07171"/>
    </source>
</evidence>
<keyword evidence="4" id="KW-1185">Reference proteome</keyword>
<reference evidence="4" key="1">
    <citation type="journal article" date="2019" name="Int. J. Syst. Evol. Microbiol.">
        <title>The Global Catalogue of Microorganisms (GCM) 10K type strain sequencing project: providing services to taxonomists for standard genome sequencing and annotation.</title>
        <authorList>
            <consortium name="The Broad Institute Genomics Platform"/>
            <consortium name="The Broad Institute Genome Sequencing Center for Infectious Disease"/>
            <person name="Wu L."/>
            <person name="Ma J."/>
        </authorList>
    </citation>
    <scope>NUCLEOTIDE SEQUENCE [LARGE SCALE GENOMIC DNA]</scope>
    <source>
        <strain evidence="4">CGMCC 1.12477</strain>
    </source>
</reference>
<dbReference type="InterPro" id="IPR015995">
    <property type="entry name" value="MlrC_N"/>
</dbReference>
<dbReference type="InterPro" id="IPR010799">
    <property type="entry name" value="MlrC_C"/>
</dbReference>
<protein>
    <submittedName>
        <fullName evidence="3">M81 family metallopeptidase</fullName>
    </submittedName>
</protein>
<dbReference type="Proteomes" id="UP001597186">
    <property type="component" value="Unassembled WGS sequence"/>
</dbReference>
<sequence length="499" mass="52803">MKVAVASFEFEGNSLSLRVARREDFERLGIFSGAAMLEMAAGKQLALTGGLDVLTTESVSIEPIVLARCVSGGHVEDSFFEDMKARITDGVAAAMPLDGVYLALHGAMICGTEKDPEGVIISAVRRTLNDPDIPIAVSLDLHAHVTPRMARDAQIIVGYETYPHVDAYQTGAKAAGFLLRALRGDIRPVTRIRKYNAIVPVLGGATLGDEPMAQVAAIARTAEAEGRALSASYFPVQPWLDMADVGITGLAVTDGDPDAADAVAQDVLDAIWDRRREFELPAMTPQEAVTAAVAAEGRTLIVDAPDSMGAGAQGDSPALLAALLDVAPDTAAAVYIVDPAAAQKAQEIGEGQTAEFLIGASQDDRWFKPLSVRATVHRLGDGKFTYKGGPASGATTSTGLTAVLKVGGVRIVAGSFPFYEHMDEHYAANGIDIADCKIVSFKNLMNYRKLLGPGVQYIALHGPGGAPLRLQDVDWTHRLRPFWPADDMATPAPAPDCSD</sequence>
<dbReference type="RefSeq" id="WP_379915489.1">
    <property type="nucleotide sequence ID" value="NZ_JBHUDD010000056.1"/>
</dbReference>
<accession>A0ABW4EEY5</accession>
<dbReference type="Pfam" id="PF07364">
    <property type="entry name" value="DUF1485"/>
    <property type="match status" value="1"/>
</dbReference>
<evidence type="ECO:0000313" key="4">
    <source>
        <dbReference type="Proteomes" id="UP001597186"/>
    </source>
</evidence>
<evidence type="ECO:0000313" key="3">
    <source>
        <dbReference type="EMBL" id="MFD1509880.1"/>
    </source>
</evidence>
<dbReference type="Pfam" id="PF07171">
    <property type="entry name" value="MlrC_C"/>
    <property type="match status" value="1"/>
</dbReference>
<name>A0ABW4EEY5_9RHOB</name>
<gene>
    <name evidence="3" type="ORF">ACFTOW_10735</name>
</gene>